<name>A0A3T0D2Z0_9FIRM</name>
<reference evidence="1 2" key="1">
    <citation type="submission" date="2018-12" db="EMBL/GenBank/DDBJ databases">
        <title>Genome sequence from the cellulolytic species, Caldicellulosiruptor changbaiensis.</title>
        <authorList>
            <person name="Blumer-Schuette S.E."/>
            <person name="Mendoza C."/>
        </authorList>
    </citation>
    <scope>NUCLEOTIDE SEQUENCE [LARGE SCALE GENOMIC DNA]</scope>
    <source>
        <strain evidence="1 2">CBS-Z</strain>
    </source>
</reference>
<evidence type="ECO:0000313" key="2">
    <source>
        <dbReference type="Proteomes" id="UP000282930"/>
    </source>
</evidence>
<organism evidence="1 2">
    <name type="scientific">Caldicellulosiruptor changbaiensis</name>
    <dbReference type="NCBI Taxonomy" id="1222016"/>
    <lineage>
        <taxon>Bacteria</taxon>
        <taxon>Bacillati</taxon>
        <taxon>Bacillota</taxon>
        <taxon>Bacillota incertae sedis</taxon>
        <taxon>Caldicellulosiruptorales</taxon>
        <taxon>Caldicellulosiruptoraceae</taxon>
        <taxon>Caldicellulosiruptor</taxon>
    </lineage>
</organism>
<protein>
    <submittedName>
        <fullName evidence="1">Uncharacterized protein</fullName>
    </submittedName>
</protein>
<dbReference type="KEGG" id="ccha:ELD05_02095"/>
<dbReference type="Proteomes" id="UP000282930">
    <property type="component" value="Chromosome"/>
</dbReference>
<sequence length="248" mass="28316">MKARKRIIVLLSIMILILKSTFVLSNDKIEKGYYDYSGKKGNNDVVMSIYIDNSKVKGLYVCKGVRKYIKLKGIIKDEKIKLNEFDTKGNVVGTFNGNIRSVNIIEGTWSDGKIKMPFKLKLVDTIYADYGKRFDLVGFSDEEVVKFASNVQNYLIKNNKKELAKLIAYPINVKIDGKKKIIRNEKEFINNFDKIFNGNLKKAVINAEPLFMLTSRYGAMLGEGGYNVWFTGIVRKGNDYLLIYAINN</sequence>
<proteinExistence type="predicted"/>
<dbReference type="EMBL" id="CP034791">
    <property type="protein sequence ID" value="AZT89558.1"/>
    <property type="molecule type" value="Genomic_DNA"/>
</dbReference>
<gene>
    <name evidence="1" type="ORF">ELD05_02095</name>
</gene>
<evidence type="ECO:0000313" key="1">
    <source>
        <dbReference type="EMBL" id="AZT89558.1"/>
    </source>
</evidence>
<accession>A0A3T0D2Z0</accession>
<dbReference type="AlphaFoldDB" id="A0A3T0D2Z0"/>
<keyword evidence="2" id="KW-1185">Reference proteome</keyword>